<dbReference type="RefSeq" id="WP_033093859.1">
    <property type="nucleotide sequence ID" value="NZ_JQED01000024.1"/>
</dbReference>
<dbReference type="Proteomes" id="UP000029843">
    <property type="component" value="Unassembled WGS sequence"/>
</dbReference>
<evidence type="ECO:0000313" key="1">
    <source>
        <dbReference type="EMBL" id="KGJ91989.1"/>
    </source>
</evidence>
<dbReference type="PIRSF" id="PIRSF033303">
    <property type="entry name" value="UCP033303"/>
    <property type="match status" value="1"/>
</dbReference>
<comment type="caution">
    <text evidence="1">The sequence shown here is derived from an EMBL/GenBank/DDBJ whole genome shotgun (WGS) entry which is preliminary data.</text>
</comment>
<name>A0A099KMK2_COLPS</name>
<dbReference type="Pfam" id="PF07040">
    <property type="entry name" value="DUF1326"/>
    <property type="match status" value="1"/>
</dbReference>
<organism evidence="1 2">
    <name type="scientific">Colwellia psychrerythraea</name>
    <name type="common">Vibrio psychroerythus</name>
    <dbReference type="NCBI Taxonomy" id="28229"/>
    <lineage>
        <taxon>Bacteria</taxon>
        <taxon>Pseudomonadati</taxon>
        <taxon>Pseudomonadota</taxon>
        <taxon>Gammaproteobacteria</taxon>
        <taxon>Alteromonadales</taxon>
        <taxon>Colwelliaceae</taxon>
        <taxon>Colwellia</taxon>
    </lineage>
</organism>
<proteinExistence type="predicted"/>
<dbReference type="PATRIC" id="fig|28229.4.peg.2143"/>
<dbReference type="OrthoDB" id="340106at2"/>
<reference evidence="1 2" key="1">
    <citation type="submission" date="2014-08" db="EMBL/GenBank/DDBJ databases">
        <title>Genomic and Phenotypic Diversity of Colwellia psychrerythraea strains from Disparate Marine Basins.</title>
        <authorList>
            <person name="Techtmann S.M."/>
            <person name="Stelling S.C."/>
            <person name="Utturkar S.M."/>
            <person name="Alshibli N."/>
            <person name="Harris A."/>
            <person name="Brown S.D."/>
            <person name="Hazen T.C."/>
        </authorList>
    </citation>
    <scope>NUCLEOTIDE SEQUENCE [LARGE SCALE GENOMIC DNA]</scope>
    <source>
        <strain evidence="1 2">ND2E</strain>
    </source>
</reference>
<dbReference type="EMBL" id="JQED01000024">
    <property type="protein sequence ID" value="KGJ91989.1"/>
    <property type="molecule type" value="Genomic_DNA"/>
</dbReference>
<gene>
    <name evidence="1" type="ORF">ND2E_3097</name>
</gene>
<dbReference type="InterPro" id="IPR009758">
    <property type="entry name" value="DUF1326"/>
</dbReference>
<sequence length="208" mass="22275">MNTQHPWALSMNQIENCSCSHGCGCQFGGFPTSENGGCEAIIGFEVLSGHFNDLDLGGLKMVFAAAWPNAMHEGNGKGALFIDNDASEEQVGALATIMSGQAGGMPVEILGTLFSEFDGPIMADIKLDRQDYTSTVTIEGIIEVEQEPHINPVTGDINEVHISFPKGGFMWNDGFAGKTKLMKINHGNIAFNYSDTFAANAVVNWPNA</sequence>
<accession>A0A099KMK2</accession>
<dbReference type="AlphaFoldDB" id="A0A099KMK2"/>
<dbReference type="InterPro" id="IPR014581">
    <property type="entry name" value="UCP033303"/>
</dbReference>
<evidence type="ECO:0000313" key="2">
    <source>
        <dbReference type="Proteomes" id="UP000029843"/>
    </source>
</evidence>
<protein>
    <recommendedName>
        <fullName evidence="3">DUF1326 domain-containing protein</fullName>
    </recommendedName>
</protein>
<evidence type="ECO:0008006" key="3">
    <source>
        <dbReference type="Google" id="ProtNLM"/>
    </source>
</evidence>